<feature type="compositionally biased region" description="Polar residues" evidence="2">
    <location>
        <begin position="1"/>
        <end position="14"/>
    </location>
</feature>
<comment type="similarity">
    <text evidence="1">Belongs to the FAM32 family.</text>
</comment>
<accession>A0ABR4QSN6</accession>
<dbReference type="InterPro" id="IPR013865">
    <property type="entry name" value="FAM32A"/>
</dbReference>
<sequence>MGTLILSKSTSAGSFETKDREQSSESRKHKKHPLKSNGDQNSNVGVLEEKNEPKITKTAAEVEFEKKKEKRMMERILTKAEKSHKQRIMEFNEHLNSMMKHFFLPIWTHTRDPSLYRIFFA</sequence>
<dbReference type="EMBL" id="JAKROA010000001">
    <property type="protein sequence ID" value="KAL5112833.1"/>
    <property type="molecule type" value="Genomic_DNA"/>
</dbReference>
<evidence type="ECO:0000256" key="1">
    <source>
        <dbReference type="ARBA" id="ARBA00008948"/>
    </source>
</evidence>
<feature type="compositionally biased region" description="Basic and acidic residues" evidence="2">
    <location>
        <begin position="16"/>
        <end position="26"/>
    </location>
</feature>
<dbReference type="Proteomes" id="UP001651158">
    <property type="component" value="Unassembled WGS sequence"/>
</dbReference>
<protein>
    <submittedName>
        <fullName evidence="3">Protein FAM32A</fullName>
    </submittedName>
</protein>
<keyword evidence="4" id="KW-1185">Reference proteome</keyword>
<organism evidence="3 4">
    <name type="scientific">Taenia crassiceps</name>
    <dbReference type="NCBI Taxonomy" id="6207"/>
    <lineage>
        <taxon>Eukaryota</taxon>
        <taxon>Metazoa</taxon>
        <taxon>Spiralia</taxon>
        <taxon>Lophotrochozoa</taxon>
        <taxon>Platyhelminthes</taxon>
        <taxon>Cestoda</taxon>
        <taxon>Eucestoda</taxon>
        <taxon>Cyclophyllidea</taxon>
        <taxon>Taeniidae</taxon>
        <taxon>Taenia</taxon>
    </lineage>
</organism>
<gene>
    <name evidence="3" type="ORF">TcWFU_008898</name>
</gene>
<dbReference type="PANTHER" id="PTHR13282:SF6">
    <property type="entry name" value="PROTEIN FAM32A"/>
    <property type="match status" value="1"/>
</dbReference>
<feature type="region of interest" description="Disordered" evidence="2">
    <location>
        <begin position="1"/>
        <end position="53"/>
    </location>
</feature>
<reference evidence="3 4" key="1">
    <citation type="journal article" date="2022" name="Front. Cell. Infect. Microbiol.">
        <title>The Genomes of Two Strains of Taenia crassiceps the Animal Model for the Study of Human Cysticercosis.</title>
        <authorList>
            <person name="Bobes R.J."/>
            <person name="Estrada K."/>
            <person name="Rios-Valencia D.G."/>
            <person name="Calderon-Gallegos A."/>
            <person name="de la Torre P."/>
            <person name="Carrero J.C."/>
            <person name="Sanchez-Flores A."/>
            <person name="Laclette J.P."/>
        </authorList>
    </citation>
    <scope>NUCLEOTIDE SEQUENCE [LARGE SCALE GENOMIC DNA]</scope>
    <source>
        <strain evidence="3">WFUcys</strain>
    </source>
</reference>
<evidence type="ECO:0000313" key="4">
    <source>
        <dbReference type="Proteomes" id="UP001651158"/>
    </source>
</evidence>
<dbReference type="PANTHER" id="PTHR13282">
    <property type="entry name" value="PROTEIN FAM32A"/>
    <property type="match status" value="1"/>
</dbReference>
<name>A0ABR4QSN6_9CEST</name>
<evidence type="ECO:0000256" key="2">
    <source>
        <dbReference type="SAM" id="MobiDB-lite"/>
    </source>
</evidence>
<evidence type="ECO:0000313" key="3">
    <source>
        <dbReference type="EMBL" id="KAL5112833.1"/>
    </source>
</evidence>
<comment type="caution">
    <text evidence="3">The sequence shown here is derived from an EMBL/GenBank/DDBJ whole genome shotgun (WGS) entry which is preliminary data.</text>
</comment>
<proteinExistence type="inferred from homology"/>